<reference evidence="3 4" key="1">
    <citation type="submission" date="2020-05" db="EMBL/GenBank/DDBJ databases">
        <title>Identification and distribution of gene clusters putatively required for synthesis of sphingolipid metabolism inhibitors in phylogenetically diverse species of the filamentous fungus Fusarium.</title>
        <authorList>
            <person name="Kim H.-S."/>
            <person name="Busman M."/>
            <person name="Brown D.W."/>
            <person name="Divon H."/>
            <person name="Uhlig S."/>
            <person name="Proctor R.H."/>
        </authorList>
    </citation>
    <scope>NUCLEOTIDE SEQUENCE [LARGE SCALE GENOMIC DNA]</scope>
    <source>
        <strain evidence="3 4">NRRL 66243</strain>
    </source>
</reference>
<dbReference type="InterPro" id="IPR050738">
    <property type="entry name" value="Sulfatase"/>
</dbReference>
<comment type="caution">
    <text evidence="3">The sequence shown here is derived from an EMBL/GenBank/DDBJ whole genome shotgun (WGS) entry which is preliminary data.</text>
</comment>
<dbReference type="InterPro" id="IPR000917">
    <property type="entry name" value="Sulfatase_N"/>
</dbReference>
<dbReference type="PANTHER" id="PTHR42693">
    <property type="entry name" value="ARYLSULFATASE FAMILY MEMBER"/>
    <property type="match status" value="1"/>
</dbReference>
<accession>A0A8H5S2I4</accession>
<dbReference type="RefSeq" id="XP_037209617.1">
    <property type="nucleotide sequence ID" value="XM_037349500.1"/>
</dbReference>
<proteinExistence type="inferred from homology"/>
<dbReference type="Proteomes" id="UP000530670">
    <property type="component" value="Unassembled WGS sequence"/>
</dbReference>
<dbReference type="SUPFAM" id="SSF53649">
    <property type="entry name" value="Alkaline phosphatase-like"/>
    <property type="match status" value="1"/>
</dbReference>
<dbReference type="InterPro" id="IPR017850">
    <property type="entry name" value="Alkaline_phosphatase_core_sf"/>
</dbReference>
<protein>
    <submittedName>
        <fullName evidence="3">Arylsulfatase</fullName>
    </submittedName>
</protein>
<name>A0A8H5S2I4_9HYPO</name>
<dbReference type="GO" id="GO:0004065">
    <property type="term" value="F:arylsulfatase activity"/>
    <property type="evidence" value="ECO:0007669"/>
    <property type="project" value="TreeGrafter"/>
</dbReference>
<gene>
    <name evidence="3" type="ORF">FTJAE_3225</name>
</gene>
<dbReference type="AlphaFoldDB" id="A0A8H5S2I4"/>
<dbReference type="Pfam" id="PF00884">
    <property type="entry name" value="Sulfatase"/>
    <property type="match status" value="1"/>
</dbReference>
<dbReference type="Gene3D" id="3.40.720.10">
    <property type="entry name" value="Alkaline Phosphatase, subunit A"/>
    <property type="match status" value="2"/>
</dbReference>
<dbReference type="EMBL" id="JAAQRI010000063">
    <property type="protein sequence ID" value="KAF5643425.1"/>
    <property type="molecule type" value="Genomic_DNA"/>
</dbReference>
<dbReference type="PANTHER" id="PTHR42693:SF33">
    <property type="entry name" value="ARYLSULFATASE"/>
    <property type="match status" value="1"/>
</dbReference>
<organism evidence="3 4">
    <name type="scientific">Fusarium tjaetaba</name>
    <dbReference type="NCBI Taxonomy" id="1567544"/>
    <lineage>
        <taxon>Eukaryota</taxon>
        <taxon>Fungi</taxon>
        <taxon>Dikarya</taxon>
        <taxon>Ascomycota</taxon>
        <taxon>Pezizomycotina</taxon>
        <taxon>Sordariomycetes</taxon>
        <taxon>Hypocreomycetidae</taxon>
        <taxon>Hypocreales</taxon>
        <taxon>Nectriaceae</taxon>
        <taxon>Fusarium</taxon>
        <taxon>Fusarium fujikuroi species complex</taxon>
    </lineage>
</organism>
<evidence type="ECO:0000313" key="3">
    <source>
        <dbReference type="EMBL" id="KAF5643425.1"/>
    </source>
</evidence>
<dbReference type="GeneID" id="59301770"/>
<evidence type="ECO:0000313" key="4">
    <source>
        <dbReference type="Proteomes" id="UP000530670"/>
    </source>
</evidence>
<keyword evidence="4" id="KW-1185">Reference proteome</keyword>
<evidence type="ECO:0000259" key="2">
    <source>
        <dbReference type="Pfam" id="PF00884"/>
    </source>
</evidence>
<evidence type="ECO:0000256" key="1">
    <source>
        <dbReference type="ARBA" id="ARBA00008779"/>
    </source>
</evidence>
<comment type="similarity">
    <text evidence="1">Belongs to the sulfatase family.</text>
</comment>
<dbReference type="OrthoDB" id="103349at2759"/>
<sequence length="146" mass="16142">MGSLPSTRPNFLVIVADDLSFSDCGCYSSEISTPNIDRLASEDRGIRFTEFHVAAACQINSRDYQELTCSQGMSGKRHLGLKPEHHPKKRGFKKSLALLPGCANHFAYEPEYQDSKSEPVKFFEIAAQALCAEDGRILAESELGQD</sequence>
<feature type="domain" description="Sulfatase N-terminal" evidence="2">
    <location>
        <begin position="9"/>
        <end position="60"/>
    </location>
</feature>